<evidence type="ECO:0000256" key="2">
    <source>
        <dbReference type="SAM" id="Coils"/>
    </source>
</evidence>
<keyword evidence="2" id="KW-0175">Coiled coil</keyword>
<dbReference type="SUPFAM" id="SSF50998">
    <property type="entry name" value="Quinoprotein alcohol dehydrogenase-like"/>
    <property type="match status" value="1"/>
</dbReference>
<evidence type="ECO:0000256" key="1">
    <source>
        <dbReference type="PROSITE-ProRule" id="PRU00221"/>
    </source>
</evidence>
<evidence type="ECO:0008006" key="5">
    <source>
        <dbReference type="Google" id="ProtNLM"/>
    </source>
</evidence>
<dbReference type="Gene3D" id="2.130.10.10">
    <property type="entry name" value="YVTN repeat-like/Quinoprotein amine dehydrogenase"/>
    <property type="match status" value="2"/>
</dbReference>
<feature type="repeat" description="WD" evidence="1">
    <location>
        <begin position="355"/>
        <end position="387"/>
    </location>
</feature>
<dbReference type="PROSITE" id="PS50082">
    <property type="entry name" value="WD_REPEATS_2"/>
    <property type="match status" value="1"/>
</dbReference>
<name>A0ABQ8FQC3_9FUNG</name>
<feature type="coiled-coil region" evidence="2">
    <location>
        <begin position="662"/>
        <end position="689"/>
    </location>
</feature>
<dbReference type="Proteomes" id="UP001648503">
    <property type="component" value="Unassembled WGS sequence"/>
</dbReference>
<dbReference type="InterPro" id="IPR036322">
    <property type="entry name" value="WD40_repeat_dom_sf"/>
</dbReference>
<reference evidence="3 4" key="1">
    <citation type="submission" date="2021-02" db="EMBL/GenBank/DDBJ databases">
        <title>Variation within the Batrachochytrium salamandrivorans European outbreak.</title>
        <authorList>
            <person name="Kelly M."/>
            <person name="Pasmans F."/>
            <person name="Shea T.P."/>
            <person name="Munoz J.F."/>
            <person name="Carranza S."/>
            <person name="Cuomo C.A."/>
            <person name="Martel A."/>
        </authorList>
    </citation>
    <scope>NUCLEOTIDE SEQUENCE [LARGE SCALE GENOMIC DNA]</scope>
    <source>
        <strain evidence="3 4">AMFP18/2</strain>
    </source>
</reference>
<gene>
    <name evidence="3" type="ORF">BASA50_002112</name>
</gene>
<evidence type="ECO:0000313" key="4">
    <source>
        <dbReference type="Proteomes" id="UP001648503"/>
    </source>
</evidence>
<feature type="coiled-coil region" evidence="2">
    <location>
        <begin position="724"/>
        <end position="751"/>
    </location>
</feature>
<dbReference type="PROSITE" id="PS50294">
    <property type="entry name" value="WD_REPEATS_REGION"/>
    <property type="match status" value="1"/>
</dbReference>
<dbReference type="SUPFAM" id="SSF50978">
    <property type="entry name" value="WD40 repeat-like"/>
    <property type="match status" value="1"/>
</dbReference>
<dbReference type="InterPro" id="IPR011047">
    <property type="entry name" value="Quinoprotein_ADH-like_sf"/>
</dbReference>
<dbReference type="SMART" id="SM00320">
    <property type="entry name" value="WD40"/>
    <property type="match status" value="4"/>
</dbReference>
<accession>A0ABQ8FQC3</accession>
<sequence length="1214" mass="139254">MSIPTLVASHVFGVNHDVRNNICYLDEMTVVYPAGHQIVIYNIEQKSQRFIPVHFDGEVISTLAVCTAQSVIAVGTKAILATKSTTTSEKTSVVALYDLHSGRRQKIFTTGEAPANKGFISVEFTSDFRHVIALGMGPDWCIYMWSIDKTKLIAWTRAASNSNACVNQMSCHTHDPKHIQVCVTGNCLFRIFRIVDGGFKLSHQTKIDKNLLCHAWVNDSRIIAGTQDSKILVFDTGNFVLEIAYTMPQPISNDAFSLQPWQYASIPAVNTITVLSTGIFTGLSTGTGVLFEKTDDSDLYRKSKEFLFDEAEICCVSFDPQEETAFVAMKNSQIYTVSLESDIKGEEIKSDWLLQSSHSGRITAMDVSISKPLLVTCGIDKSVRVWNYIEKSIEVVKYFDEAAQCVAIHPNGLYLLMGFSNSIKLMAMLIDDINPFWDSSIQGCKECRFSNGGQCFAVAWGTSVYIYNTWSFEIVKNLKSSGAKIQSIAWSNDDNTILAWTVEGTISQWNLATLSKECEVSTKDASVTSVVMTHTSKTIYSVMNSGNIQEITNGAISRELSSKTTLSECQMMFAATMRGNIRAIKFPFGQDSTLSGPDTFDYAFHSQPITHLRISFDDQYLFSCGEDGCVWIFRIDYKDGVLSKQEKDWSYGDEILVTKSDQRENHRTMNELKKKVEQLKAENDIRLKHKDESYSLKIKEATQKYTAEVEILREAVNLLRLQRTESEKRRKSELSETKRNHQREILEMKDAIEVKMRSEGEKYIESTVKIEELKKKWELQIQDIELVHKKQVGEITEFYSNNIQEKQDLIQLSKKEFEHHTQKFETLVNDVEADVDREALEISSGFETRLKDERESLTVIREENISMKSKFDHLTRQIEEQKRELFKGGIEEKKLHTIIKSYENDVVDAKKEIQERDDTILDKEKHIYDLKKKNQELEKFKFVLDYKIVELRKQVEPREKDIVQLFAQINAMSEEVKIYNQNNRKCETEYQDLVMKHHAVRRDKSVEGWRNALVQGTLERFRKDLAQVYNHLPYINDAKAKLVEIYHKYRDISTDAINNPPTDLFYKRSGSDLFQSIDILQYSSTKKEFHKPSETEIDTGRTREHLEKKAAVMRVQLAKNKEKRIEYTHKMHLENTALSSEVNSLRVSIQNRKERLYSLTQAQNQGKTLKQFIKQELETMSIRKLTDPVLYGNLLEKPTLPLTPVLPSITPNNK</sequence>
<protein>
    <recommendedName>
        <fullName evidence="5">Cilia- and flagella-associated protein 57</fullName>
    </recommendedName>
</protein>
<dbReference type="InterPro" id="IPR001680">
    <property type="entry name" value="WD40_rpt"/>
</dbReference>
<keyword evidence="1" id="KW-0853">WD repeat</keyword>
<dbReference type="InterPro" id="IPR015943">
    <property type="entry name" value="WD40/YVTN_repeat-like_dom_sf"/>
</dbReference>
<feature type="coiled-coil region" evidence="2">
    <location>
        <begin position="864"/>
        <end position="919"/>
    </location>
</feature>
<dbReference type="Pfam" id="PF00400">
    <property type="entry name" value="WD40"/>
    <property type="match status" value="2"/>
</dbReference>
<keyword evidence="4" id="KW-1185">Reference proteome</keyword>
<dbReference type="InterPro" id="IPR052993">
    <property type="entry name" value="CFA-57"/>
</dbReference>
<dbReference type="PANTHER" id="PTHR32215">
    <property type="entry name" value="CILIA- AND FLAGELLA-ASSOCIATED PROTEIN 57"/>
    <property type="match status" value="1"/>
</dbReference>
<proteinExistence type="predicted"/>
<dbReference type="PANTHER" id="PTHR32215:SF0">
    <property type="entry name" value="CILIA- AND FLAGELLA-ASSOCIATED PROTEIN 57"/>
    <property type="match status" value="1"/>
</dbReference>
<comment type="caution">
    <text evidence="3">The sequence shown here is derived from an EMBL/GenBank/DDBJ whole genome shotgun (WGS) entry which is preliminary data.</text>
</comment>
<evidence type="ECO:0000313" key="3">
    <source>
        <dbReference type="EMBL" id="KAH6600729.1"/>
    </source>
</evidence>
<dbReference type="EMBL" id="JAFCIX010000028">
    <property type="protein sequence ID" value="KAH6600729.1"/>
    <property type="molecule type" value="Genomic_DNA"/>
</dbReference>
<organism evidence="3 4">
    <name type="scientific">Batrachochytrium salamandrivorans</name>
    <dbReference type="NCBI Taxonomy" id="1357716"/>
    <lineage>
        <taxon>Eukaryota</taxon>
        <taxon>Fungi</taxon>
        <taxon>Fungi incertae sedis</taxon>
        <taxon>Chytridiomycota</taxon>
        <taxon>Chytridiomycota incertae sedis</taxon>
        <taxon>Chytridiomycetes</taxon>
        <taxon>Rhizophydiales</taxon>
        <taxon>Rhizophydiales incertae sedis</taxon>
        <taxon>Batrachochytrium</taxon>
    </lineage>
</organism>